<evidence type="ECO:0000313" key="2">
    <source>
        <dbReference type="Proteomes" id="UP000198211"/>
    </source>
</evidence>
<dbReference type="Proteomes" id="UP000198211">
    <property type="component" value="Unassembled WGS sequence"/>
</dbReference>
<reference evidence="2" key="1">
    <citation type="submission" date="2017-03" db="EMBL/GenBank/DDBJ databases">
        <title>Phytopthora megakarya and P. palmivora, two closely related causual agents of cacao black pod achieved similar genome size and gene model numbers by different mechanisms.</title>
        <authorList>
            <person name="Ali S."/>
            <person name="Shao J."/>
            <person name="Larry D.J."/>
            <person name="Kronmiller B."/>
            <person name="Shen D."/>
            <person name="Strem M.D."/>
            <person name="Melnick R.L."/>
            <person name="Guiltinan M.J."/>
            <person name="Tyler B.M."/>
            <person name="Meinhardt L.W."/>
            <person name="Bailey B.A."/>
        </authorList>
    </citation>
    <scope>NUCLEOTIDE SEQUENCE [LARGE SCALE GENOMIC DNA]</scope>
    <source>
        <strain evidence="2">zdho120</strain>
    </source>
</reference>
<keyword evidence="2" id="KW-1185">Reference proteome</keyword>
<protein>
    <submittedName>
        <fullName evidence="1">Uncharacterized protein</fullName>
    </submittedName>
</protein>
<accession>A0A225VBV9</accession>
<evidence type="ECO:0000313" key="1">
    <source>
        <dbReference type="EMBL" id="OWZ02873.1"/>
    </source>
</evidence>
<feature type="non-terminal residue" evidence="1">
    <location>
        <position position="1"/>
    </location>
</feature>
<organism evidence="1 2">
    <name type="scientific">Phytophthora megakarya</name>
    <dbReference type="NCBI Taxonomy" id="4795"/>
    <lineage>
        <taxon>Eukaryota</taxon>
        <taxon>Sar</taxon>
        <taxon>Stramenopiles</taxon>
        <taxon>Oomycota</taxon>
        <taxon>Peronosporomycetes</taxon>
        <taxon>Peronosporales</taxon>
        <taxon>Peronosporaceae</taxon>
        <taxon>Phytophthora</taxon>
    </lineage>
</organism>
<dbReference type="AlphaFoldDB" id="A0A225VBV9"/>
<dbReference type="EMBL" id="NBNE01005884">
    <property type="protein sequence ID" value="OWZ02873.1"/>
    <property type="molecule type" value="Genomic_DNA"/>
</dbReference>
<name>A0A225VBV9_9STRA</name>
<dbReference type="OrthoDB" id="127910at2759"/>
<sequence>CTLETAFKVVVVREEDFRPLLKTPNDWNFTKRSEISVQVLQEIDSYTRVMVHDIPGQTSVRYVFLARTAQWELPDGKRRMGFSMMTIDSETNKRSRDSEIPDKHIEWITETWAYLTLTEIDDSSVEVVYEHCAECETESHAGYLMAQWVQFLVRWEQFVVPSNLVTC</sequence>
<gene>
    <name evidence="1" type="ORF">PHMEG_00025490</name>
</gene>
<comment type="caution">
    <text evidence="1">The sequence shown here is derived from an EMBL/GenBank/DDBJ whole genome shotgun (WGS) entry which is preliminary data.</text>
</comment>
<proteinExistence type="predicted"/>